<dbReference type="AlphaFoldDB" id="A0A364P2R2"/>
<feature type="signal peptide" evidence="3">
    <location>
        <begin position="1"/>
        <end position="23"/>
    </location>
</feature>
<evidence type="ECO:0000313" key="6">
    <source>
        <dbReference type="Proteomes" id="UP000251075"/>
    </source>
</evidence>
<dbReference type="Gene3D" id="1.25.40.10">
    <property type="entry name" value="Tetratricopeptide repeat domain"/>
    <property type="match status" value="3"/>
</dbReference>
<dbReference type="InterPro" id="IPR024983">
    <property type="entry name" value="CHAT_dom"/>
</dbReference>
<dbReference type="InterPro" id="IPR011990">
    <property type="entry name" value="TPR-like_helical_dom_sf"/>
</dbReference>
<evidence type="ECO:0000259" key="4">
    <source>
        <dbReference type="Pfam" id="PF12770"/>
    </source>
</evidence>
<organism evidence="5 6">
    <name type="scientific">Paramagnetospirillum kuznetsovii</name>
    <dbReference type="NCBI Taxonomy" id="2053833"/>
    <lineage>
        <taxon>Bacteria</taxon>
        <taxon>Pseudomonadati</taxon>
        <taxon>Pseudomonadota</taxon>
        <taxon>Alphaproteobacteria</taxon>
        <taxon>Rhodospirillales</taxon>
        <taxon>Magnetospirillaceae</taxon>
        <taxon>Paramagnetospirillum</taxon>
    </lineage>
</organism>
<dbReference type="EMBL" id="PGTO01000001">
    <property type="protein sequence ID" value="RAU23639.1"/>
    <property type="molecule type" value="Genomic_DNA"/>
</dbReference>
<accession>A0A364P2R2</accession>
<keyword evidence="6" id="KW-1185">Reference proteome</keyword>
<reference evidence="5 6" key="1">
    <citation type="submission" date="2017-11" db="EMBL/GenBank/DDBJ databases">
        <title>Draft genome sequence of magnetotactic bacterium Magnetospirillum kuznetsovii LBB-42.</title>
        <authorList>
            <person name="Grouzdev D.S."/>
            <person name="Rysina M.S."/>
            <person name="Baslerov R.V."/>
            <person name="Koziaeva V."/>
        </authorList>
    </citation>
    <scope>NUCLEOTIDE SEQUENCE [LARGE SCALE GENOMIC DNA]</scope>
    <source>
        <strain evidence="5 6">LBB-42</strain>
    </source>
</reference>
<evidence type="ECO:0000256" key="1">
    <source>
        <dbReference type="SAM" id="Coils"/>
    </source>
</evidence>
<comment type="caution">
    <text evidence="5">The sequence shown here is derived from an EMBL/GenBank/DDBJ whole genome shotgun (WGS) entry which is preliminary data.</text>
</comment>
<keyword evidence="3" id="KW-0732">Signal</keyword>
<feature type="domain" description="CHAT" evidence="4">
    <location>
        <begin position="666"/>
        <end position="1018"/>
    </location>
</feature>
<evidence type="ECO:0000313" key="5">
    <source>
        <dbReference type="EMBL" id="RAU23639.1"/>
    </source>
</evidence>
<dbReference type="Pfam" id="PF12770">
    <property type="entry name" value="CHAT"/>
    <property type="match status" value="1"/>
</dbReference>
<sequence length="1020" mass="108838">MIMTTSSIAVLIIAVAMAAPAWAQESVGEPMQRKATEASADRLLDDALLSSPEKRAEAQALLGQAPPTTGDRDEMGAAHYKRGLAALQLGRQSQVVSEMGKAAELLSHPGERSDAHYYQGQAMLNIGQWAKAIPVLQAANRDEQAPSSVMRNLALIAEQYGKLGNMEGASATLKDCQAQSGRMVSMQAETRNPTFSTWRRVNLMRCEIALHAAQGQVAEIEPLMRKVIAAYEDAPNTRNTYVVGNRYQQLAENLRAQDKLAEAENEARTALAIFQRTVGPASQRTGAALQALGRIIAEQGRVKDGEALARKGLDVIQAAGLNGNGTPRVIIADILAMDYRWKDAREQFEMVRKANADDPETFEGIARRDPNYPLALLKTGSPDQALGYFNSSYDTLRAKLGDGAYATAQARGLMGAALAALGRGGEALAHFQAAVPVLTAQDDEEDQETGNRARDQKLRLILESYMDLLTSSRGVAQAAGIDPVAESFRLADGARGRSVQRALAASATRAAADNPAVAHMARRAQDVEKQMAALSGLLANAISARAEDQDGDAIEGLKKRIAALRAERADTMKQIAAKFPDYARMLNPQPFTVADVQAKLRPAEAMLAFYSAEERLYAWAIPASGAAGFASAPLGRIDLEAKVKHLRDALDLSVSGIDEIPDFDLKTASDIYTAVIAPTEAAWTQAETLFTVPHGPLGQLPLALLPTRPVVAAAVKTAAKPAAGPLFAKYRDVPWLARKAAIAQLPSVGALVTLRALPERHTPRRSFIAFGDPLFSKEQALEAAGDGSALATRGVKRRSAPKPNPDFTSDLGQLPRLPDTAEEVKSIAAVLGAEPDQDLFLQARASEAMVRKTDLSKWRVVMFATHGLVPGDLTGLDQPALALTSPEVSGDGSSGVLTMERIMGLKLDADWVVLSACNTAAGEGSGAEAVSGLGRAFFYAGARALLVSNWPVETISARLLTTDLFRRQAADPQLSRAQAMRKAMLGLMDGPGPLDGAGKEQFVYAHPTFWAPFSLVGDGG</sequence>
<evidence type="ECO:0000256" key="2">
    <source>
        <dbReference type="SAM" id="MobiDB-lite"/>
    </source>
</evidence>
<name>A0A364P2R2_9PROT</name>
<proteinExistence type="predicted"/>
<feature type="region of interest" description="Disordered" evidence="2">
    <location>
        <begin position="786"/>
        <end position="815"/>
    </location>
</feature>
<dbReference type="Proteomes" id="UP000251075">
    <property type="component" value="Unassembled WGS sequence"/>
</dbReference>
<gene>
    <name evidence="5" type="ORF">CU669_00590</name>
</gene>
<evidence type="ECO:0000256" key="3">
    <source>
        <dbReference type="SAM" id="SignalP"/>
    </source>
</evidence>
<feature type="chain" id="PRO_5016586374" description="CHAT domain-containing protein" evidence="3">
    <location>
        <begin position="24"/>
        <end position="1020"/>
    </location>
</feature>
<dbReference type="PANTHER" id="PTHR10098">
    <property type="entry name" value="RAPSYN-RELATED"/>
    <property type="match status" value="1"/>
</dbReference>
<keyword evidence="1" id="KW-0175">Coiled coil</keyword>
<dbReference type="SUPFAM" id="SSF48452">
    <property type="entry name" value="TPR-like"/>
    <property type="match status" value="2"/>
</dbReference>
<feature type="coiled-coil region" evidence="1">
    <location>
        <begin position="246"/>
        <end position="273"/>
    </location>
</feature>
<protein>
    <recommendedName>
        <fullName evidence="4">CHAT domain-containing protein</fullName>
    </recommendedName>
</protein>